<dbReference type="PROSITE" id="PS01131">
    <property type="entry name" value="RRNA_A_DIMETH"/>
    <property type="match status" value="1"/>
</dbReference>
<evidence type="ECO:0000256" key="1">
    <source>
        <dbReference type="ARBA" id="ARBA00022490"/>
    </source>
</evidence>
<reference evidence="10 11" key="1">
    <citation type="journal article" date="2016" name="Nat. Commun.">
        <title>Thousands of microbial genomes shed light on interconnected biogeochemical processes in an aquifer system.</title>
        <authorList>
            <person name="Anantharaman K."/>
            <person name="Brown C.T."/>
            <person name="Hug L.A."/>
            <person name="Sharon I."/>
            <person name="Castelle C.J."/>
            <person name="Probst A.J."/>
            <person name="Thomas B.C."/>
            <person name="Singh A."/>
            <person name="Wilkins M.J."/>
            <person name="Karaoz U."/>
            <person name="Brodie E.L."/>
            <person name="Williams K.H."/>
            <person name="Hubbard S.S."/>
            <person name="Banfield J.F."/>
        </authorList>
    </citation>
    <scope>NUCLEOTIDE SEQUENCE [LARGE SCALE GENOMIC DNA]</scope>
</reference>
<dbReference type="InterPro" id="IPR029063">
    <property type="entry name" value="SAM-dependent_MTases_sf"/>
</dbReference>
<keyword evidence="3 7" id="KW-0489">Methyltransferase</keyword>
<evidence type="ECO:0000256" key="5">
    <source>
        <dbReference type="ARBA" id="ARBA00022691"/>
    </source>
</evidence>
<evidence type="ECO:0000313" key="11">
    <source>
        <dbReference type="Proteomes" id="UP000176429"/>
    </source>
</evidence>
<dbReference type="Pfam" id="PF00398">
    <property type="entry name" value="RrnaAD"/>
    <property type="match status" value="1"/>
</dbReference>
<evidence type="ECO:0000259" key="9">
    <source>
        <dbReference type="SMART" id="SM00650"/>
    </source>
</evidence>
<dbReference type="CDD" id="cd02440">
    <property type="entry name" value="AdoMet_MTases"/>
    <property type="match status" value="1"/>
</dbReference>
<dbReference type="HAMAP" id="MF_00607">
    <property type="entry name" value="16SrRNA_methyltr_A"/>
    <property type="match status" value="1"/>
</dbReference>
<dbReference type="InterPro" id="IPR011530">
    <property type="entry name" value="rRNA_adenine_dimethylase"/>
</dbReference>
<dbReference type="GO" id="GO:0052908">
    <property type="term" value="F:16S rRNA (adenine(1518)-N(6)/adenine(1519)-N(6))-dimethyltransferase activity"/>
    <property type="evidence" value="ECO:0007669"/>
    <property type="project" value="UniProtKB-EC"/>
</dbReference>
<dbReference type="SUPFAM" id="SSF53335">
    <property type="entry name" value="S-adenosyl-L-methionine-dependent methyltransferases"/>
    <property type="match status" value="1"/>
</dbReference>
<keyword evidence="2 7" id="KW-0698">rRNA processing</keyword>
<evidence type="ECO:0000256" key="7">
    <source>
        <dbReference type="HAMAP-Rule" id="MF_00607"/>
    </source>
</evidence>
<keyword evidence="6 7" id="KW-0694">RNA-binding</keyword>
<accession>A0A1G2NXW6</accession>
<feature type="binding site" evidence="7 8">
    <location>
        <position position="16"/>
    </location>
    <ligand>
        <name>S-adenosyl-L-methionine</name>
        <dbReference type="ChEBI" id="CHEBI:59789"/>
    </ligand>
</feature>
<feature type="binding site" evidence="7 8">
    <location>
        <position position="62"/>
    </location>
    <ligand>
        <name>S-adenosyl-L-methionine</name>
        <dbReference type="ChEBI" id="CHEBI:59789"/>
    </ligand>
</feature>
<evidence type="ECO:0000256" key="3">
    <source>
        <dbReference type="ARBA" id="ARBA00022603"/>
    </source>
</evidence>
<proteinExistence type="inferred from homology"/>
<feature type="binding site" evidence="7 8">
    <location>
        <position position="111"/>
    </location>
    <ligand>
        <name>S-adenosyl-L-methionine</name>
        <dbReference type="ChEBI" id="CHEBI:59789"/>
    </ligand>
</feature>
<dbReference type="PROSITE" id="PS51689">
    <property type="entry name" value="SAM_RNA_A_N6_MT"/>
    <property type="match status" value="1"/>
</dbReference>
<feature type="binding site" evidence="7 8">
    <location>
        <position position="14"/>
    </location>
    <ligand>
        <name>S-adenosyl-L-methionine</name>
        <dbReference type="ChEBI" id="CHEBI:59789"/>
    </ligand>
</feature>
<comment type="function">
    <text evidence="7">Specifically dimethylates two adjacent adenosines (A1518 and A1519) in the loop of a conserved hairpin near the 3'-end of 16S rRNA in the 30S particle. May play a critical role in biogenesis of 30S subunits.</text>
</comment>
<keyword evidence="5 7" id="KW-0949">S-adenosyl-L-methionine</keyword>
<dbReference type="InterPro" id="IPR001737">
    <property type="entry name" value="KsgA/Erm"/>
</dbReference>
<dbReference type="EMBL" id="MHSH01000043">
    <property type="protein sequence ID" value="OHA40945.1"/>
    <property type="molecule type" value="Genomic_DNA"/>
</dbReference>
<dbReference type="SMART" id="SM00650">
    <property type="entry name" value="rADc"/>
    <property type="match status" value="1"/>
</dbReference>
<dbReference type="InterPro" id="IPR020596">
    <property type="entry name" value="rRNA_Ade_Mease_Trfase_CS"/>
</dbReference>
<dbReference type="PANTHER" id="PTHR11727">
    <property type="entry name" value="DIMETHYLADENOSINE TRANSFERASE"/>
    <property type="match status" value="1"/>
</dbReference>
<dbReference type="InterPro" id="IPR023165">
    <property type="entry name" value="rRNA_Ade_diMease-like_C"/>
</dbReference>
<evidence type="ECO:0000256" key="4">
    <source>
        <dbReference type="ARBA" id="ARBA00022679"/>
    </source>
</evidence>
<feature type="binding site" evidence="7 8">
    <location>
        <position position="41"/>
    </location>
    <ligand>
        <name>S-adenosyl-L-methionine</name>
        <dbReference type="ChEBI" id="CHEBI:59789"/>
    </ligand>
</feature>
<name>A0A1G2NXW6_9BACT</name>
<evidence type="ECO:0000313" key="10">
    <source>
        <dbReference type="EMBL" id="OHA40945.1"/>
    </source>
</evidence>
<dbReference type="GO" id="GO:0005829">
    <property type="term" value="C:cytosol"/>
    <property type="evidence" value="ECO:0007669"/>
    <property type="project" value="TreeGrafter"/>
</dbReference>
<dbReference type="Proteomes" id="UP000176429">
    <property type="component" value="Unassembled WGS sequence"/>
</dbReference>
<evidence type="ECO:0000256" key="6">
    <source>
        <dbReference type="ARBA" id="ARBA00022884"/>
    </source>
</evidence>
<sequence>MGENFYAKKSLGQNFLKSKEIAAKIVDTALISTSDIVLEAGPGKGILTAELLAVAREVIAVELDPRLVMYLKLKFSKEIESGKLKLIEGDILEFDPGSQNLQKGGYKLVANLPYYITGKFLRRFLSETTQPSMMALMLQQEVAKRIVGRGGKESMLSISVKVFSKPSISFNVPRGAFSPAPSIDSSIILIDEIDDKRLGQKNTREIFFQIIKQAFGHKRKQLAGNLAPLYGSKENAEKALVKASIAPTGRAEDISISQWIKMAKSSTLEKGEFPVTEQESSDHT</sequence>
<keyword evidence="1 7" id="KW-0963">Cytoplasm</keyword>
<feature type="domain" description="Ribosomal RNA adenine methylase transferase N-terminal" evidence="9">
    <location>
        <begin position="21"/>
        <end position="194"/>
    </location>
</feature>
<dbReference type="Gene3D" id="1.10.8.100">
    <property type="entry name" value="Ribosomal RNA adenine dimethylase-like, domain 2"/>
    <property type="match status" value="1"/>
</dbReference>
<dbReference type="AlphaFoldDB" id="A0A1G2NXW6"/>
<organism evidence="10 11">
    <name type="scientific">Candidatus Taylorbacteria bacterium RIFCSPLOWO2_02_FULL_46_40</name>
    <dbReference type="NCBI Taxonomy" id="1802329"/>
    <lineage>
        <taxon>Bacteria</taxon>
        <taxon>Candidatus Tayloriibacteriota</taxon>
    </lineage>
</organism>
<comment type="catalytic activity">
    <reaction evidence="7">
        <text>adenosine(1518)/adenosine(1519) in 16S rRNA + 4 S-adenosyl-L-methionine = N(6)-dimethyladenosine(1518)/N(6)-dimethyladenosine(1519) in 16S rRNA + 4 S-adenosyl-L-homocysteine + 4 H(+)</text>
        <dbReference type="Rhea" id="RHEA:19609"/>
        <dbReference type="Rhea" id="RHEA-COMP:10232"/>
        <dbReference type="Rhea" id="RHEA-COMP:10233"/>
        <dbReference type="ChEBI" id="CHEBI:15378"/>
        <dbReference type="ChEBI" id="CHEBI:57856"/>
        <dbReference type="ChEBI" id="CHEBI:59789"/>
        <dbReference type="ChEBI" id="CHEBI:74411"/>
        <dbReference type="ChEBI" id="CHEBI:74493"/>
        <dbReference type="EC" id="2.1.1.182"/>
    </reaction>
</comment>
<dbReference type="PANTHER" id="PTHR11727:SF7">
    <property type="entry name" value="DIMETHYLADENOSINE TRANSFERASE-RELATED"/>
    <property type="match status" value="1"/>
</dbReference>
<dbReference type="Gene3D" id="3.40.50.150">
    <property type="entry name" value="Vaccinia Virus protein VP39"/>
    <property type="match status" value="1"/>
</dbReference>
<dbReference type="EC" id="2.1.1.182" evidence="7"/>
<feature type="binding site" evidence="7 8">
    <location>
        <position position="90"/>
    </location>
    <ligand>
        <name>S-adenosyl-L-methionine</name>
        <dbReference type="ChEBI" id="CHEBI:59789"/>
    </ligand>
</feature>
<evidence type="ECO:0000256" key="8">
    <source>
        <dbReference type="PROSITE-ProRule" id="PRU01026"/>
    </source>
</evidence>
<protein>
    <recommendedName>
        <fullName evidence="7">Ribosomal RNA small subunit methyltransferase A</fullName>
        <ecNumber evidence="7">2.1.1.182</ecNumber>
    </recommendedName>
    <alternativeName>
        <fullName evidence="7">16S rRNA (adenine(1518)-N(6)/adenine(1519)-N(6))-dimethyltransferase</fullName>
    </alternativeName>
    <alternativeName>
        <fullName evidence="7">16S rRNA dimethyladenosine transferase</fullName>
    </alternativeName>
    <alternativeName>
        <fullName evidence="7">16S rRNA dimethylase</fullName>
    </alternativeName>
    <alternativeName>
        <fullName evidence="7">S-adenosylmethionine-6-N', N'-adenosyl(rRNA) dimethyltransferase</fullName>
    </alternativeName>
</protein>
<dbReference type="GO" id="GO:0003723">
    <property type="term" value="F:RNA binding"/>
    <property type="evidence" value="ECO:0007669"/>
    <property type="project" value="UniProtKB-UniRule"/>
</dbReference>
<comment type="caution">
    <text evidence="10">The sequence shown here is derived from an EMBL/GenBank/DDBJ whole genome shotgun (WGS) entry which is preliminary data.</text>
</comment>
<evidence type="ECO:0000256" key="2">
    <source>
        <dbReference type="ARBA" id="ARBA00022552"/>
    </source>
</evidence>
<dbReference type="InterPro" id="IPR020598">
    <property type="entry name" value="rRNA_Ade_methylase_Trfase_N"/>
</dbReference>
<keyword evidence="4 7" id="KW-0808">Transferase</keyword>
<comment type="similarity">
    <text evidence="7">Belongs to the class I-like SAM-binding methyltransferase superfamily. rRNA adenine N(6)-methyltransferase family. RsmA subfamily.</text>
</comment>
<comment type="subcellular location">
    <subcellularLocation>
        <location evidence="7">Cytoplasm</location>
    </subcellularLocation>
</comment>
<gene>
    <name evidence="7" type="primary">rsmA</name>
    <name evidence="7" type="synonym">ksgA</name>
    <name evidence="10" type="ORF">A3H68_01120</name>
</gene>
<dbReference type="NCBIfam" id="TIGR00755">
    <property type="entry name" value="ksgA"/>
    <property type="match status" value="1"/>
</dbReference>